<dbReference type="PANTHER" id="PTHR37422:SF13">
    <property type="entry name" value="LIPOPOLYSACCHARIDE BIOSYNTHESIS PROTEIN PA4999-RELATED"/>
    <property type="match status" value="1"/>
</dbReference>
<dbReference type="GO" id="GO:0016874">
    <property type="term" value="F:ligase activity"/>
    <property type="evidence" value="ECO:0007669"/>
    <property type="project" value="UniProtKB-KW"/>
</dbReference>
<feature type="transmembrane region" description="Helical" evidence="5">
    <location>
        <begin position="204"/>
        <end position="224"/>
    </location>
</feature>
<proteinExistence type="predicted"/>
<dbReference type="InterPro" id="IPR007016">
    <property type="entry name" value="O-antigen_ligase-rel_domated"/>
</dbReference>
<dbReference type="PANTHER" id="PTHR37422">
    <property type="entry name" value="TEICHURONIC ACID BIOSYNTHESIS PROTEIN TUAE"/>
    <property type="match status" value="1"/>
</dbReference>
<comment type="caution">
    <text evidence="7">The sequence shown here is derived from an EMBL/GenBank/DDBJ whole genome shotgun (WGS) entry which is preliminary data.</text>
</comment>
<feature type="transmembrane region" description="Helical" evidence="5">
    <location>
        <begin position="24"/>
        <end position="41"/>
    </location>
</feature>
<evidence type="ECO:0000256" key="3">
    <source>
        <dbReference type="ARBA" id="ARBA00022989"/>
    </source>
</evidence>
<keyword evidence="4 5" id="KW-0472">Membrane</keyword>
<evidence type="ECO:0000259" key="6">
    <source>
        <dbReference type="Pfam" id="PF04932"/>
    </source>
</evidence>
<accession>A0ABU1ASF7</accession>
<sequence length="510" mass="56913">MPSSLMEFLFPEYRLDWFGAGPSSPNKTGALLAIVFIAAWWPALRFRWGYWLSLPVAFVAAGILLQTESRGAIMSAVFGLLILVVGGFLTKTKVDRLKTLKKRLKSNAFMLRALSLVVALCLLVFYSQQLGVNDRMTAMTSGEDGSTNVRFALYSAGLQMIADAPSGWGHGQAGNAYGQWYQEVGDSRSYLSLVNSHLTWMADYGMLFQFVYIAGWVLVLLLCWPLGPMRDREDAIGMASLQEIEWSDVSIERSSGRTGALSLRLIAFAAWVVLGLCGVFSSVLTLVWLWVIPCSLLLLCLFQRIRSNDWPSVRQAQIACLVLLLGFFGLQAVAHAFAWGNQIAVDHESIKLGEMPETVAIVQPDRQIVGDKFGHTIREYLEDTGGMTVLRDDSAQVDLSQFETLVFSGSLPQMELSERTGSIVWLNPPANVDDATLEVLRERPLTIVVGSLGDWRRVRLWQSLADENLKWDLIELRGVADFIPNWPKYMEPSHLRQGFGGQVMDMNERE</sequence>
<organism evidence="7 8">
    <name type="scientific">Thalassobacterium maritimum</name>
    <dbReference type="NCBI Taxonomy" id="3041265"/>
    <lineage>
        <taxon>Bacteria</taxon>
        <taxon>Pseudomonadati</taxon>
        <taxon>Verrucomicrobiota</taxon>
        <taxon>Opitutia</taxon>
        <taxon>Puniceicoccales</taxon>
        <taxon>Coraliomargaritaceae</taxon>
        <taxon>Thalassobacterium</taxon>
    </lineage>
</organism>
<keyword evidence="3 5" id="KW-1133">Transmembrane helix</keyword>
<feature type="transmembrane region" description="Helical" evidence="5">
    <location>
        <begin position="261"/>
        <end position="281"/>
    </location>
</feature>
<evidence type="ECO:0000313" key="7">
    <source>
        <dbReference type="EMBL" id="MDQ8206075.1"/>
    </source>
</evidence>
<dbReference type="Proteomes" id="UP001225316">
    <property type="component" value="Unassembled WGS sequence"/>
</dbReference>
<keyword evidence="2 5" id="KW-0812">Transmembrane</keyword>
<evidence type="ECO:0000256" key="4">
    <source>
        <dbReference type="ARBA" id="ARBA00023136"/>
    </source>
</evidence>
<dbReference type="RefSeq" id="WP_308948065.1">
    <property type="nucleotide sequence ID" value="NZ_JARXHW010000002.1"/>
</dbReference>
<dbReference type="EMBL" id="JARXHW010000002">
    <property type="protein sequence ID" value="MDQ8206075.1"/>
    <property type="molecule type" value="Genomic_DNA"/>
</dbReference>
<evidence type="ECO:0000256" key="1">
    <source>
        <dbReference type="ARBA" id="ARBA00004141"/>
    </source>
</evidence>
<protein>
    <submittedName>
        <fullName evidence="7">O-antigen ligase family protein</fullName>
    </submittedName>
</protein>
<evidence type="ECO:0000256" key="2">
    <source>
        <dbReference type="ARBA" id="ARBA00022692"/>
    </source>
</evidence>
<reference evidence="7 8" key="1">
    <citation type="submission" date="2023-04" db="EMBL/GenBank/DDBJ databases">
        <title>A novel bacteria isolated from coastal sediment.</title>
        <authorList>
            <person name="Liu X.-J."/>
            <person name="Du Z.-J."/>
        </authorList>
    </citation>
    <scope>NUCLEOTIDE SEQUENCE [LARGE SCALE GENOMIC DNA]</scope>
    <source>
        <strain evidence="7 8">SDUM461003</strain>
    </source>
</reference>
<keyword evidence="8" id="KW-1185">Reference proteome</keyword>
<comment type="subcellular location">
    <subcellularLocation>
        <location evidence="1">Membrane</location>
        <topology evidence="1">Multi-pass membrane protein</topology>
    </subcellularLocation>
</comment>
<evidence type="ECO:0000313" key="8">
    <source>
        <dbReference type="Proteomes" id="UP001225316"/>
    </source>
</evidence>
<feature type="transmembrane region" description="Helical" evidence="5">
    <location>
        <begin position="71"/>
        <end position="89"/>
    </location>
</feature>
<feature type="transmembrane region" description="Helical" evidence="5">
    <location>
        <begin position="109"/>
        <end position="127"/>
    </location>
</feature>
<feature type="domain" description="O-antigen ligase-related" evidence="6">
    <location>
        <begin position="56"/>
        <end position="206"/>
    </location>
</feature>
<evidence type="ECO:0000256" key="5">
    <source>
        <dbReference type="SAM" id="Phobius"/>
    </source>
</evidence>
<feature type="transmembrane region" description="Helical" evidence="5">
    <location>
        <begin position="48"/>
        <end position="65"/>
    </location>
</feature>
<feature type="transmembrane region" description="Helical" evidence="5">
    <location>
        <begin position="318"/>
        <end position="339"/>
    </location>
</feature>
<name>A0ABU1ASF7_9BACT</name>
<dbReference type="Pfam" id="PF04932">
    <property type="entry name" value="Wzy_C"/>
    <property type="match status" value="1"/>
</dbReference>
<feature type="transmembrane region" description="Helical" evidence="5">
    <location>
        <begin position="287"/>
        <end position="306"/>
    </location>
</feature>
<dbReference type="InterPro" id="IPR051533">
    <property type="entry name" value="WaaL-like"/>
</dbReference>
<keyword evidence="7" id="KW-0436">Ligase</keyword>
<gene>
    <name evidence="7" type="ORF">QEH52_01020</name>
</gene>